<dbReference type="Gene3D" id="1.10.340.70">
    <property type="match status" value="1"/>
</dbReference>
<dbReference type="Gene3D" id="3.30.420.10">
    <property type="entry name" value="Ribonuclease H-like superfamily/Ribonuclease H"/>
    <property type="match status" value="1"/>
</dbReference>
<dbReference type="SUPFAM" id="SSF50630">
    <property type="entry name" value="Acid proteases"/>
    <property type="match status" value="1"/>
</dbReference>
<accession>A0A6L2LUR1</accession>
<comment type="caution">
    <text evidence="4">The sequence shown here is derived from an EMBL/GenBank/DDBJ whole genome shotgun (WGS) entry which is preliminary data.</text>
</comment>
<dbReference type="InterPro" id="IPR001878">
    <property type="entry name" value="Znf_CCHC"/>
</dbReference>
<dbReference type="SMART" id="SM00343">
    <property type="entry name" value="ZnF_C2HC"/>
    <property type="match status" value="2"/>
</dbReference>
<keyword evidence="1" id="KW-0862">Zinc</keyword>
<evidence type="ECO:0000259" key="3">
    <source>
        <dbReference type="PROSITE" id="PS50158"/>
    </source>
</evidence>
<feature type="region of interest" description="Disordered" evidence="2">
    <location>
        <begin position="658"/>
        <end position="682"/>
    </location>
</feature>
<dbReference type="InterPro" id="IPR041588">
    <property type="entry name" value="Integrase_H2C2"/>
</dbReference>
<dbReference type="PANTHER" id="PTHR15503:SF45">
    <property type="entry name" value="RNA-DIRECTED DNA POLYMERASE HOMOLOG"/>
    <property type="match status" value="1"/>
</dbReference>
<dbReference type="GO" id="GO:0008270">
    <property type="term" value="F:zinc ion binding"/>
    <property type="evidence" value="ECO:0007669"/>
    <property type="project" value="UniProtKB-KW"/>
</dbReference>
<dbReference type="InterPro" id="IPR032567">
    <property type="entry name" value="RTL1-rel"/>
</dbReference>
<dbReference type="InterPro" id="IPR021109">
    <property type="entry name" value="Peptidase_aspartic_dom_sf"/>
</dbReference>
<dbReference type="PROSITE" id="PS50158">
    <property type="entry name" value="ZF_CCHC"/>
    <property type="match status" value="1"/>
</dbReference>
<dbReference type="Gene3D" id="3.10.10.10">
    <property type="entry name" value="HIV Type 1 Reverse Transcriptase, subunit A, domain 1"/>
    <property type="match status" value="1"/>
</dbReference>
<gene>
    <name evidence="4" type="ORF">Tci_035992</name>
</gene>
<dbReference type="Pfam" id="PF00098">
    <property type="entry name" value="zf-CCHC"/>
    <property type="match status" value="1"/>
</dbReference>
<sequence length="1088" mass="123097">MTTQKATRINSSLSKGKIWQGPSYTARLGEKKVYGGSKPLCLKFNYHHDGQCALKCTNCKRTVHLAQDYRSSAAANNNQRALGVNQRVVTCFECGVHGHFKRDCPKLKNYNHGNQGGNGGATVRAYTVGNTRKNPDANVVTGKFILNNRYALILFDIGANRSFVSTSFSSLIDIVPSALDHDYDVELAGGNIIGVNTSIQGCTLNFLDHPFNIDLMPVELGRFDVIIGIDWLVKYHAVIVYDEKIICIPFGNEILIVRGIQPTRKVEFQIDLVPGASPVARAPYRLAPSEMKELSNQLQALSDKGFIRPSSLTWGALFLFVKKKDRSFWMYIDYQELNKLTMKNQGVEHEAMSLLELLSDYDCEIRYHPGKANKILEARTEARKPKNLEAEDVGGMLVATSMESKNPRKEKLEPRAGEKLCLNNRSWLPCYDMKKLYWWPNMKADIATYVSKCLTCLKVKDEHQKPFGLLVQPEIPQWKWDNITMDFITKLPRESSGYDTIWVIVDHLTKSAYFLLIKENDPMEKLTKLYMKEVVTRHGIPVSIICVRDSRFTSNFWRGYSFWQTGEVEPKVYCPFKVLAKVRTIAYRLELLQQLSRVHSTFHVSNLKKCLSDEPLAIPLDEIHIDDKLYFVEELVEIMDREVKRRILRWKNQTRRKNKLAGKREAPMKPPLRKRSTERGSNDTKELVNVLTFMDAANILTSGVQAVSVPRVAEIPTIGVPTGSAVSVPRVAEIPTIGVPTGSGMVPTVSSIFTTASVVTPYSRRKGKEKMVESDTPKKKKIQKQFYVQMAREIEEEMARDAQRMNEQIARDAKIARIHAEEELQMLIEGLDINNEVIAKHLQEYEQSAAELTIGEKIDLINELKSLWMENQTFQSSGITSSLAVGKYSGSGIFFTGSGNDLSILFPTMCREKYRTRNGVQAVSVPRVAEIPTIGVPTGSGMVPTVSSIFTTASVVTPYSRRKGNFTYVSDFMIVEDISSIIDPRLSQVVLGKPFVEVFNMTHDSSIGVVMFTIRDDMIAYKMPHKIEQYNSLSNLEKEHTKPVYFRNEEDKIRGVDYIMNKILGFYKECLELKPEYLTGLEDEGGVT</sequence>
<dbReference type="InterPro" id="IPR012337">
    <property type="entry name" value="RNaseH-like_sf"/>
</dbReference>
<dbReference type="EMBL" id="BKCJ010004948">
    <property type="protein sequence ID" value="GEU64014.1"/>
    <property type="molecule type" value="Genomic_DNA"/>
</dbReference>
<dbReference type="SUPFAM" id="SSF56672">
    <property type="entry name" value="DNA/RNA polymerases"/>
    <property type="match status" value="1"/>
</dbReference>
<keyword evidence="4" id="KW-0548">Nucleotidyltransferase</keyword>
<keyword evidence="4" id="KW-0695">RNA-directed DNA polymerase</keyword>
<dbReference type="GO" id="GO:0003676">
    <property type="term" value="F:nucleic acid binding"/>
    <property type="evidence" value="ECO:0007669"/>
    <property type="project" value="InterPro"/>
</dbReference>
<dbReference type="Pfam" id="PF08284">
    <property type="entry name" value="RVP_2"/>
    <property type="match status" value="1"/>
</dbReference>
<dbReference type="InterPro" id="IPR036875">
    <property type="entry name" value="Znf_CCHC_sf"/>
</dbReference>
<dbReference type="InterPro" id="IPR043502">
    <property type="entry name" value="DNA/RNA_pol_sf"/>
</dbReference>
<dbReference type="InterPro" id="IPR056924">
    <property type="entry name" value="SH3_Tf2-1"/>
</dbReference>
<dbReference type="Pfam" id="PF24626">
    <property type="entry name" value="SH3_Tf2-1"/>
    <property type="match status" value="1"/>
</dbReference>
<dbReference type="CDD" id="cd00303">
    <property type="entry name" value="retropepsin_like"/>
    <property type="match status" value="1"/>
</dbReference>
<evidence type="ECO:0000313" key="4">
    <source>
        <dbReference type="EMBL" id="GEU64014.1"/>
    </source>
</evidence>
<feature type="domain" description="CCHC-type" evidence="3">
    <location>
        <begin position="91"/>
        <end position="106"/>
    </location>
</feature>
<proteinExistence type="predicted"/>
<dbReference type="Gene3D" id="4.10.60.10">
    <property type="entry name" value="Zinc finger, CCHC-type"/>
    <property type="match status" value="1"/>
</dbReference>
<dbReference type="SUPFAM" id="SSF57756">
    <property type="entry name" value="Retrovirus zinc finger-like domains"/>
    <property type="match status" value="1"/>
</dbReference>
<evidence type="ECO:0000256" key="2">
    <source>
        <dbReference type="SAM" id="MobiDB-lite"/>
    </source>
</evidence>
<dbReference type="GO" id="GO:0003964">
    <property type="term" value="F:RNA-directed DNA polymerase activity"/>
    <property type="evidence" value="ECO:0007669"/>
    <property type="project" value="UniProtKB-KW"/>
</dbReference>
<dbReference type="Pfam" id="PF17921">
    <property type="entry name" value="Integrase_H2C2"/>
    <property type="match status" value="1"/>
</dbReference>
<evidence type="ECO:0000256" key="1">
    <source>
        <dbReference type="PROSITE-ProRule" id="PRU00047"/>
    </source>
</evidence>
<dbReference type="PANTHER" id="PTHR15503">
    <property type="entry name" value="LDOC1 RELATED"/>
    <property type="match status" value="1"/>
</dbReference>
<dbReference type="AlphaFoldDB" id="A0A6L2LUR1"/>
<keyword evidence="1" id="KW-0863">Zinc-finger</keyword>
<keyword evidence="1" id="KW-0479">Metal-binding</keyword>
<dbReference type="SUPFAM" id="SSF53098">
    <property type="entry name" value="Ribonuclease H-like"/>
    <property type="match status" value="1"/>
</dbReference>
<dbReference type="InterPro" id="IPR036397">
    <property type="entry name" value="RNaseH_sf"/>
</dbReference>
<organism evidence="4">
    <name type="scientific">Tanacetum cinerariifolium</name>
    <name type="common">Dalmatian daisy</name>
    <name type="synonym">Chrysanthemum cinerariifolium</name>
    <dbReference type="NCBI Taxonomy" id="118510"/>
    <lineage>
        <taxon>Eukaryota</taxon>
        <taxon>Viridiplantae</taxon>
        <taxon>Streptophyta</taxon>
        <taxon>Embryophyta</taxon>
        <taxon>Tracheophyta</taxon>
        <taxon>Spermatophyta</taxon>
        <taxon>Magnoliopsida</taxon>
        <taxon>eudicotyledons</taxon>
        <taxon>Gunneridae</taxon>
        <taxon>Pentapetalae</taxon>
        <taxon>asterids</taxon>
        <taxon>campanulids</taxon>
        <taxon>Asterales</taxon>
        <taxon>Asteraceae</taxon>
        <taxon>Asteroideae</taxon>
        <taxon>Anthemideae</taxon>
        <taxon>Anthemidinae</taxon>
        <taxon>Tanacetum</taxon>
    </lineage>
</organism>
<dbReference type="Gene3D" id="2.40.70.10">
    <property type="entry name" value="Acid Proteases"/>
    <property type="match status" value="1"/>
</dbReference>
<reference evidence="4" key="1">
    <citation type="journal article" date="2019" name="Sci. Rep.">
        <title>Draft genome of Tanacetum cinerariifolium, the natural source of mosquito coil.</title>
        <authorList>
            <person name="Yamashiro T."/>
            <person name="Shiraishi A."/>
            <person name="Satake H."/>
            <person name="Nakayama K."/>
        </authorList>
    </citation>
    <scope>NUCLEOTIDE SEQUENCE</scope>
</reference>
<name>A0A6L2LUR1_TANCI</name>
<protein>
    <submittedName>
        <fullName evidence="4">Putative reverse transcriptase domain-containing protein</fullName>
    </submittedName>
</protein>
<keyword evidence="4" id="KW-0808">Transferase</keyword>